<organism evidence="2 3">
    <name type="scientific">Burkholderia multivorans</name>
    <dbReference type="NCBI Taxonomy" id="87883"/>
    <lineage>
        <taxon>Bacteria</taxon>
        <taxon>Pseudomonadati</taxon>
        <taxon>Pseudomonadota</taxon>
        <taxon>Betaproteobacteria</taxon>
        <taxon>Burkholderiales</taxon>
        <taxon>Burkholderiaceae</taxon>
        <taxon>Burkholderia</taxon>
        <taxon>Burkholderia cepacia complex</taxon>
    </lineage>
</organism>
<comment type="caution">
    <text evidence="2">The sequence shown here is derived from an EMBL/GenBank/DDBJ whole genome shotgun (WGS) entry which is preliminary data.</text>
</comment>
<protein>
    <submittedName>
        <fullName evidence="2">DNA transfer protein</fullName>
    </submittedName>
</protein>
<proteinExistence type="predicted"/>
<dbReference type="EMBL" id="FKJW01000004">
    <property type="protein sequence ID" value="SAJ96502.1"/>
    <property type="molecule type" value="Genomic_DNA"/>
</dbReference>
<name>A0ABD7L6J1_9BURK</name>
<evidence type="ECO:0000313" key="2">
    <source>
        <dbReference type="EMBL" id="SAJ96502.1"/>
    </source>
</evidence>
<dbReference type="AlphaFoldDB" id="A0ABD7L6J1"/>
<gene>
    <name evidence="2" type="ORF">UA18_03439</name>
</gene>
<evidence type="ECO:0000256" key="1">
    <source>
        <dbReference type="SAM" id="SignalP"/>
    </source>
</evidence>
<evidence type="ECO:0000313" key="3">
    <source>
        <dbReference type="Proteomes" id="UP000196218"/>
    </source>
</evidence>
<feature type="signal peptide" evidence="1">
    <location>
        <begin position="1"/>
        <end position="24"/>
    </location>
</feature>
<accession>A0ABD7L6J1</accession>
<reference evidence="2 3" key="1">
    <citation type="submission" date="2016-04" db="EMBL/GenBank/DDBJ databases">
        <authorList>
            <person name="Peeters C."/>
        </authorList>
    </citation>
    <scope>NUCLEOTIDE SEQUENCE [LARGE SCALE GENOMIC DNA]</scope>
    <source>
        <strain evidence="2">LMG 29311</strain>
    </source>
</reference>
<keyword evidence="1" id="KW-0732">Signal</keyword>
<dbReference type="Proteomes" id="UP000196218">
    <property type="component" value="Unassembled WGS sequence"/>
</dbReference>
<feature type="chain" id="PRO_5044756658" evidence="1">
    <location>
        <begin position="25"/>
        <end position="251"/>
    </location>
</feature>
<sequence length="251" mass="25674">MVAAAVGIGTAVAGVAGSAMSSSAASDAADAQAQAANNAAQMQWQQFQQMQKNLQPYMSAGEYNLPQLGNQLGNLSRMNFSFNPTQDQLEQTPGYQFTLQQGLKGVDNALSAKGLNLSGAQAKGISQYTTGLADQTYQQQYQNALQQFMTNYGLQSDTYNRLAGLVNLGENAAAGVGNAGLQTANNAGNFLTSGANAQAAGMIGSANAINSGLGSAAQGGLLYSLLNNGGSPAGANTIYGTTSSGNPIYFQ</sequence>